<evidence type="ECO:0000313" key="3">
    <source>
        <dbReference type="Proteomes" id="UP000001819"/>
    </source>
</evidence>
<keyword evidence="4" id="KW-0396">Initiation factor</keyword>
<dbReference type="InParanoid" id="A0A6I8V044"/>
<feature type="compositionally biased region" description="Acidic residues" evidence="1">
    <location>
        <begin position="209"/>
        <end position="221"/>
    </location>
</feature>
<feature type="region of interest" description="Disordered" evidence="1">
    <location>
        <begin position="92"/>
        <end position="266"/>
    </location>
</feature>
<feature type="compositionally biased region" description="Basic and acidic residues" evidence="1">
    <location>
        <begin position="113"/>
        <end position="130"/>
    </location>
</feature>
<sequence>MNRSLAIILLVIICCGSLELLQARSVPLPDGPHRRYVRRRVSRNDPDLEIVEVRNVYFVRRPKKVVTHPIGEEEMDKRMRCDFEPHRSECKDLGAIPAPQPTPPSTTPISGDSMDRRIRCDFDPTADDCKTAAAGTQPPPRSTTRATTTTRSTTRATTTTSSTTPATTTTTTTTTDLPLLPELTDPEEVEVEEVVEEQTTTEADYHLPEEDDDYIDGDEKGDDGTGPDADADEGATDEPDEEDDFDTDPGDGNIGPLDDDSVWNSR</sequence>
<proteinExistence type="predicted"/>
<gene>
    <name evidence="4" type="primary">LOC6901068</name>
</gene>
<reference evidence="4" key="1">
    <citation type="submission" date="2025-08" db="UniProtKB">
        <authorList>
            <consortium name="RefSeq"/>
        </authorList>
    </citation>
    <scope>IDENTIFICATION</scope>
    <source>
        <strain evidence="4">MV-25-SWS-2005</strain>
        <tissue evidence="4">Whole body</tissue>
    </source>
</reference>
<feature type="compositionally biased region" description="Acidic residues" evidence="1">
    <location>
        <begin position="229"/>
        <end position="249"/>
    </location>
</feature>
<name>A0A6I8V044_DROPS</name>
<feature type="signal peptide" evidence="2">
    <location>
        <begin position="1"/>
        <end position="23"/>
    </location>
</feature>
<dbReference type="GO" id="GO:0003743">
    <property type="term" value="F:translation initiation factor activity"/>
    <property type="evidence" value="ECO:0007669"/>
    <property type="project" value="UniProtKB-KW"/>
</dbReference>
<organism evidence="3 4">
    <name type="scientific">Drosophila pseudoobscura pseudoobscura</name>
    <name type="common">Fruit fly</name>
    <dbReference type="NCBI Taxonomy" id="46245"/>
    <lineage>
        <taxon>Eukaryota</taxon>
        <taxon>Metazoa</taxon>
        <taxon>Ecdysozoa</taxon>
        <taxon>Arthropoda</taxon>
        <taxon>Hexapoda</taxon>
        <taxon>Insecta</taxon>
        <taxon>Pterygota</taxon>
        <taxon>Neoptera</taxon>
        <taxon>Endopterygota</taxon>
        <taxon>Diptera</taxon>
        <taxon>Brachycera</taxon>
        <taxon>Muscomorpha</taxon>
        <taxon>Ephydroidea</taxon>
        <taxon>Drosophilidae</taxon>
        <taxon>Drosophila</taxon>
        <taxon>Sophophora</taxon>
    </lineage>
</organism>
<feature type="compositionally biased region" description="Low complexity" evidence="1">
    <location>
        <begin position="142"/>
        <end position="183"/>
    </location>
</feature>
<dbReference type="AlphaFoldDB" id="A0A6I8V044"/>
<dbReference type="RefSeq" id="XP_002134547.2">
    <property type="nucleotide sequence ID" value="XM_002134511.3"/>
</dbReference>
<dbReference type="Proteomes" id="UP000001819">
    <property type="component" value="Chromosome X"/>
</dbReference>
<evidence type="ECO:0000313" key="4">
    <source>
        <dbReference type="RefSeq" id="XP_002134547.2"/>
    </source>
</evidence>
<dbReference type="KEGG" id="dpo:6901068"/>
<feature type="compositionally biased region" description="Acidic residues" evidence="1">
    <location>
        <begin position="184"/>
        <end position="196"/>
    </location>
</feature>
<keyword evidence="3" id="KW-1185">Reference proteome</keyword>
<evidence type="ECO:0000256" key="2">
    <source>
        <dbReference type="SAM" id="SignalP"/>
    </source>
</evidence>
<evidence type="ECO:0000256" key="1">
    <source>
        <dbReference type="SAM" id="MobiDB-lite"/>
    </source>
</evidence>
<feature type="chain" id="PRO_5026018934" evidence="2">
    <location>
        <begin position="24"/>
        <end position="266"/>
    </location>
</feature>
<keyword evidence="4" id="KW-0648">Protein biosynthesis</keyword>
<keyword evidence="2" id="KW-0732">Signal</keyword>
<feature type="compositionally biased region" description="Acidic residues" evidence="1">
    <location>
        <begin position="257"/>
        <end position="266"/>
    </location>
</feature>
<accession>A0A6I8V044</accession>
<protein>
    <submittedName>
        <fullName evidence="4">Eukaryotic translation initiation factor 4 gamma</fullName>
    </submittedName>
</protein>